<name>A0A8I1MYG9_THIA3</name>
<protein>
    <submittedName>
        <fullName evidence="2">SIMPL domain-containing protein</fullName>
    </submittedName>
</protein>
<evidence type="ECO:0000313" key="3">
    <source>
        <dbReference type="Proteomes" id="UP000664800"/>
    </source>
</evidence>
<feature type="signal peptide" evidence="1">
    <location>
        <begin position="1"/>
        <end position="29"/>
    </location>
</feature>
<comment type="caution">
    <text evidence="2">The sequence shown here is derived from an EMBL/GenBank/DDBJ whole genome shotgun (WGS) entry which is preliminary data.</text>
</comment>
<keyword evidence="1" id="KW-0732">Signal</keyword>
<dbReference type="Pfam" id="PF04402">
    <property type="entry name" value="SIMPL"/>
    <property type="match status" value="1"/>
</dbReference>
<dbReference type="EMBL" id="JAFKMR010000029">
    <property type="protein sequence ID" value="MBN8745394.1"/>
    <property type="molecule type" value="Genomic_DNA"/>
</dbReference>
<gene>
    <name evidence="2" type="ORF">J0I24_13995</name>
</gene>
<dbReference type="Proteomes" id="UP000664800">
    <property type="component" value="Unassembled WGS sequence"/>
</dbReference>
<feature type="chain" id="PRO_5034473906" evidence="1">
    <location>
        <begin position="30"/>
        <end position="255"/>
    </location>
</feature>
<sequence>MSSRPVLRPVSPVAGLWLASLLFCAAAQAQSLAQPTPGVVAGVVAGVVDLQATAQVEVVPDLAVTTLAAERSGADPASLTAQVSKLLEAASKQARTVPDIEASSGAFTTQPRWKTVNNQSQRDGWTVRAGLVLKSHDFAALGKMAGQLAQQGFMIESNGFELSKALRDREETTLIDSAIARFKSKAATAARALGYGSYTLRTLSIEPTQGQLPQPRPMMMRAAAPMAEEQAPAVPLVTGRTPLQLTVQGSVQLTR</sequence>
<evidence type="ECO:0000256" key="1">
    <source>
        <dbReference type="SAM" id="SignalP"/>
    </source>
</evidence>
<dbReference type="PANTHER" id="PTHR34387">
    <property type="entry name" value="SLR1258 PROTEIN"/>
    <property type="match status" value="1"/>
</dbReference>
<accession>A0A8I1MYG9</accession>
<proteinExistence type="predicted"/>
<dbReference type="RefSeq" id="WP_276732145.1">
    <property type="nucleotide sequence ID" value="NZ_JAFKMR010000029.1"/>
</dbReference>
<organism evidence="2 3">
    <name type="scientific">Thiomonas arsenitoxydans (strain DSM 22701 / CIP 110005 / 3As)</name>
    <dbReference type="NCBI Taxonomy" id="426114"/>
    <lineage>
        <taxon>Bacteria</taxon>
        <taxon>Pseudomonadati</taxon>
        <taxon>Pseudomonadota</taxon>
        <taxon>Betaproteobacteria</taxon>
        <taxon>Burkholderiales</taxon>
        <taxon>Thiomonas</taxon>
    </lineage>
</organism>
<reference evidence="2" key="1">
    <citation type="submission" date="2021-02" db="EMBL/GenBank/DDBJ databases">
        <title>Thiocyanate and organic carbon inputs drive convergent selection for specific autotrophic Afipia and Thiobacillus strains within complex microbiomes.</title>
        <authorList>
            <person name="Huddy R.J."/>
            <person name="Sachdeva R."/>
            <person name="Kadzinga F."/>
            <person name="Kantor R.S."/>
            <person name="Harrison S.T.L."/>
            <person name="Banfield J.F."/>
        </authorList>
    </citation>
    <scope>NUCLEOTIDE SEQUENCE</scope>
    <source>
        <strain evidence="2">SCN18_13_7_16_R3_B_64_19</strain>
    </source>
</reference>
<evidence type="ECO:0000313" key="2">
    <source>
        <dbReference type="EMBL" id="MBN8745394.1"/>
    </source>
</evidence>
<dbReference type="Gene3D" id="3.30.70.2970">
    <property type="entry name" value="Protein of unknown function (DUF541), domain 2"/>
    <property type="match status" value="1"/>
</dbReference>
<dbReference type="PANTHER" id="PTHR34387:SF1">
    <property type="entry name" value="PERIPLASMIC IMMUNOGENIC PROTEIN"/>
    <property type="match status" value="1"/>
</dbReference>
<dbReference type="InterPro" id="IPR007497">
    <property type="entry name" value="SIMPL/DUF541"/>
</dbReference>
<dbReference type="GO" id="GO:0006974">
    <property type="term" value="P:DNA damage response"/>
    <property type="evidence" value="ECO:0007669"/>
    <property type="project" value="TreeGrafter"/>
</dbReference>
<dbReference type="Gene3D" id="3.30.110.170">
    <property type="entry name" value="Protein of unknown function (DUF541), domain 1"/>
    <property type="match status" value="1"/>
</dbReference>
<dbReference type="InterPro" id="IPR052022">
    <property type="entry name" value="26kDa_periplasmic_antigen"/>
</dbReference>
<dbReference type="AlphaFoldDB" id="A0A8I1MYG9"/>